<dbReference type="EMBL" id="JAATIQ010000416">
    <property type="protein sequence ID" value="KAF4356986.1"/>
    <property type="molecule type" value="Genomic_DNA"/>
</dbReference>
<evidence type="ECO:0000256" key="12">
    <source>
        <dbReference type="ARBA" id="ARBA00022840"/>
    </source>
</evidence>
<dbReference type="Proteomes" id="UP000583929">
    <property type="component" value="Unassembled WGS sequence"/>
</dbReference>
<evidence type="ECO:0000259" key="29">
    <source>
        <dbReference type="PROSITE" id="PS50011"/>
    </source>
</evidence>
<evidence type="ECO:0000256" key="9">
    <source>
        <dbReference type="ARBA" id="ARBA00022777"/>
    </source>
</evidence>
<evidence type="ECO:0000256" key="28">
    <source>
        <dbReference type="SAM" id="SignalP"/>
    </source>
</evidence>
<dbReference type="InterPro" id="IPR015943">
    <property type="entry name" value="WD40/YVTN_repeat-like_dom_sf"/>
</dbReference>
<dbReference type="Gene3D" id="3.30.200.20">
    <property type="entry name" value="Phosphorylase Kinase, domain 1"/>
    <property type="match status" value="1"/>
</dbReference>
<dbReference type="GO" id="GO:0004521">
    <property type="term" value="F:RNA endonuclease activity"/>
    <property type="evidence" value="ECO:0007669"/>
    <property type="project" value="InterPro"/>
</dbReference>
<dbReference type="CDD" id="cd10422">
    <property type="entry name" value="RNase_Ire1"/>
    <property type="match status" value="1"/>
</dbReference>
<keyword evidence="15" id="KW-0805">Transcription regulation</keyword>
<dbReference type="GO" id="GO:0051082">
    <property type="term" value="F:unfolded protein binding"/>
    <property type="evidence" value="ECO:0007669"/>
    <property type="project" value="TreeGrafter"/>
</dbReference>
<keyword evidence="19" id="KW-0325">Glycoprotein</keyword>
<proteinExistence type="predicted"/>
<keyword evidence="9" id="KW-0418">Kinase</keyword>
<keyword evidence="3" id="KW-0723">Serine/threonine-protein kinase</keyword>
<evidence type="ECO:0000256" key="22">
    <source>
        <dbReference type="ARBA" id="ARBA00023268"/>
    </source>
</evidence>
<evidence type="ECO:0000256" key="8">
    <source>
        <dbReference type="ARBA" id="ARBA00022741"/>
    </source>
</evidence>
<evidence type="ECO:0000256" key="21">
    <source>
        <dbReference type="ARBA" id="ARBA00023230"/>
    </source>
</evidence>
<feature type="signal peptide" evidence="28">
    <location>
        <begin position="1"/>
        <end position="16"/>
    </location>
</feature>
<evidence type="ECO:0000256" key="18">
    <source>
        <dbReference type="ARBA" id="ARBA00023163"/>
    </source>
</evidence>
<dbReference type="PROSITE" id="PS51392">
    <property type="entry name" value="KEN"/>
    <property type="match status" value="1"/>
</dbReference>
<dbReference type="InterPro" id="IPR010513">
    <property type="entry name" value="KEN_dom"/>
</dbReference>
<evidence type="ECO:0000256" key="26">
    <source>
        <dbReference type="SAM" id="MobiDB-lite"/>
    </source>
</evidence>
<evidence type="ECO:0000256" key="13">
    <source>
        <dbReference type="ARBA" id="ARBA00022859"/>
    </source>
</evidence>
<keyword evidence="13" id="KW-0391">Immunity</keyword>
<dbReference type="GO" id="GO:0002376">
    <property type="term" value="P:immune system process"/>
    <property type="evidence" value="ECO:0007669"/>
    <property type="project" value="UniProtKB-KW"/>
</dbReference>
<keyword evidence="34" id="KW-1185">Reference proteome</keyword>
<dbReference type="SUPFAM" id="SSF50998">
    <property type="entry name" value="Quinoprotein alcohol dehydrogenase-like"/>
    <property type="match status" value="1"/>
</dbReference>
<dbReference type="EC" id="2.7.11.1" evidence="2"/>
<keyword evidence="10" id="KW-0378">Hydrolase</keyword>
<comment type="subcellular location">
    <subcellularLocation>
        <location evidence="1">Endoplasmic reticulum membrane</location>
        <topology evidence="1">Single-pass type I membrane protein</topology>
    </subcellularLocation>
</comment>
<keyword evidence="20" id="KW-0508">mRNA splicing</keyword>
<reference evidence="33 34" key="1">
    <citation type="journal article" date="2020" name="bioRxiv">
        <title>Sequence and annotation of 42 cannabis genomes reveals extensive copy number variation in cannabinoid synthesis and pathogen resistance genes.</title>
        <authorList>
            <person name="Mckernan K.J."/>
            <person name="Helbert Y."/>
            <person name="Kane L.T."/>
            <person name="Ebling H."/>
            <person name="Zhang L."/>
            <person name="Liu B."/>
            <person name="Eaton Z."/>
            <person name="Mclaughlin S."/>
            <person name="Kingan S."/>
            <person name="Baybayan P."/>
            <person name="Concepcion G."/>
            <person name="Jordan M."/>
            <person name="Riva A."/>
            <person name="Barbazuk W."/>
            <person name="Harkins T."/>
        </authorList>
    </citation>
    <scope>NUCLEOTIDE SEQUENCE [LARGE SCALE GENOMIC DNA]</scope>
    <source>
        <strain evidence="33 34">cv. Jamaican Lion 4</strain>
        <strain evidence="31">Father</strain>
        <strain evidence="32">Mother</strain>
        <tissue evidence="32">Leaf</tissue>
    </source>
</reference>
<evidence type="ECO:0000256" key="14">
    <source>
        <dbReference type="ARBA" id="ARBA00022989"/>
    </source>
</evidence>
<name>A0A7J6FQS9_CANSA</name>
<keyword evidence="22" id="KW-0511">Multifunctional enzyme</keyword>
<comment type="caution">
    <text evidence="32">The sequence shown here is derived from an EMBL/GenBank/DDBJ whole genome shotgun (WGS) entry which is preliminary data.</text>
</comment>
<evidence type="ECO:0000256" key="4">
    <source>
        <dbReference type="ARBA" id="ARBA00022664"/>
    </source>
</evidence>
<keyword evidence="18" id="KW-0804">Transcription</keyword>
<comment type="catalytic activity">
    <reaction evidence="24">
        <text>L-seryl-[protein] + ATP = O-phospho-L-seryl-[protein] + ADP + H(+)</text>
        <dbReference type="Rhea" id="RHEA:17989"/>
        <dbReference type="Rhea" id="RHEA-COMP:9863"/>
        <dbReference type="Rhea" id="RHEA-COMP:11604"/>
        <dbReference type="ChEBI" id="CHEBI:15378"/>
        <dbReference type="ChEBI" id="CHEBI:29999"/>
        <dbReference type="ChEBI" id="CHEBI:30616"/>
        <dbReference type="ChEBI" id="CHEBI:83421"/>
        <dbReference type="ChEBI" id="CHEBI:456216"/>
        <dbReference type="EC" id="2.7.11.1"/>
    </reaction>
</comment>
<keyword evidence="7 28" id="KW-0732">Signal</keyword>
<evidence type="ECO:0000313" key="31">
    <source>
        <dbReference type="EMBL" id="KAF4356986.1"/>
    </source>
</evidence>
<comment type="catalytic activity">
    <reaction evidence="23">
        <text>L-threonyl-[protein] + ATP = O-phospho-L-threonyl-[protein] + ADP + H(+)</text>
        <dbReference type="Rhea" id="RHEA:46608"/>
        <dbReference type="Rhea" id="RHEA-COMP:11060"/>
        <dbReference type="Rhea" id="RHEA-COMP:11605"/>
        <dbReference type="ChEBI" id="CHEBI:15378"/>
        <dbReference type="ChEBI" id="CHEBI:30013"/>
        <dbReference type="ChEBI" id="CHEBI:30616"/>
        <dbReference type="ChEBI" id="CHEBI:61977"/>
        <dbReference type="ChEBI" id="CHEBI:456216"/>
        <dbReference type="EC" id="2.7.11.1"/>
    </reaction>
</comment>
<feature type="transmembrane region" description="Helical" evidence="27">
    <location>
        <begin position="348"/>
        <end position="367"/>
    </location>
</feature>
<evidence type="ECO:0000256" key="7">
    <source>
        <dbReference type="ARBA" id="ARBA00022729"/>
    </source>
</evidence>
<dbReference type="GO" id="GO:0005524">
    <property type="term" value="F:ATP binding"/>
    <property type="evidence" value="ECO:0007669"/>
    <property type="project" value="UniProtKB-KW"/>
</dbReference>
<evidence type="ECO:0000256" key="19">
    <source>
        <dbReference type="ARBA" id="ARBA00023180"/>
    </source>
</evidence>
<dbReference type="InterPro" id="IPR008271">
    <property type="entry name" value="Ser/Thr_kinase_AS"/>
</dbReference>
<evidence type="ECO:0000259" key="30">
    <source>
        <dbReference type="PROSITE" id="PS51392"/>
    </source>
</evidence>
<dbReference type="Gene3D" id="2.130.10.10">
    <property type="entry name" value="YVTN repeat-like/Quinoprotein amine dehydrogenase"/>
    <property type="match status" value="1"/>
</dbReference>
<feature type="domain" description="KEN" evidence="30">
    <location>
        <begin position="775"/>
        <end position="906"/>
    </location>
</feature>
<dbReference type="GO" id="GO:0042742">
    <property type="term" value="P:defense response to bacterium"/>
    <property type="evidence" value="ECO:0007669"/>
    <property type="project" value="UniProtKB-ARBA"/>
</dbReference>
<dbReference type="GO" id="GO:0006397">
    <property type="term" value="P:mRNA processing"/>
    <property type="evidence" value="ECO:0007669"/>
    <property type="project" value="UniProtKB-KW"/>
</dbReference>
<dbReference type="Pfam" id="PF06479">
    <property type="entry name" value="Ribonuc_2-5A"/>
    <property type="match status" value="1"/>
</dbReference>
<dbReference type="PANTHER" id="PTHR13954">
    <property type="entry name" value="IRE1-RELATED"/>
    <property type="match status" value="1"/>
</dbReference>
<dbReference type="SMART" id="SM00564">
    <property type="entry name" value="PQQ"/>
    <property type="match status" value="2"/>
</dbReference>
<keyword evidence="14 27" id="KW-1133">Transmembrane helix</keyword>
<dbReference type="FunFam" id="1.20.1440.180:FF:000002">
    <property type="entry name" value="Serine/threonine-protein kinase/endoribonuclease IRE1"/>
    <property type="match status" value="1"/>
</dbReference>
<evidence type="ECO:0000256" key="27">
    <source>
        <dbReference type="SAM" id="Phobius"/>
    </source>
</evidence>
<evidence type="ECO:0000256" key="10">
    <source>
        <dbReference type="ARBA" id="ARBA00022801"/>
    </source>
</evidence>
<protein>
    <recommendedName>
        <fullName evidence="2">non-specific serine/threonine protein kinase</fullName>
        <ecNumber evidence="2">2.7.11.1</ecNumber>
    </recommendedName>
</protein>
<dbReference type="AlphaFoldDB" id="A0A7J6FQS9"/>
<evidence type="ECO:0000313" key="33">
    <source>
        <dbReference type="Proteomes" id="UP000525078"/>
    </source>
</evidence>
<evidence type="ECO:0000256" key="6">
    <source>
        <dbReference type="ARBA" id="ARBA00022692"/>
    </source>
</evidence>
<evidence type="ECO:0000256" key="1">
    <source>
        <dbReference type="ARBA" id="ARBA00004115"/>
    </source>
</evidence>
<keyword evidence="5" id="KW-0808">Transferase</keyword>
<dbReference type="InterPro" id="IPR018391">
    <property type="entry name" value="PQQ_b-propeller_rpt"/>
</dbReference>
<dbReference type="InterPro" id="IPR011009">
    <property type="entry name" value="Kinase-like_dom_sf"/>
</dbReference>
<evidence type="ECO:0000256" key="3">
    <source>
        <dbReference type="ARBA" id="ARBA00022527"/>
    </source>
</evidence>
<dbReference type="PANTHER" id="PTHR13954:SF27">
    <property type="entry name" value="SERINE_THREONINE-PROTEIN KINASE_ENDORIBONUCLEASE IRE1B"/>
    <property type="match status" value="1"/>
</dbReference>
<dbReference type="SMART" id="SM00220">
    <property type="entry name" value="S_TKc"/>
    <property type="match status" value="1"/>
</dbReference>
<evidence type="ECO:0000313" key="32">
    <source>
        <dbReference type="EMBL" id="KAF4372992.1"/>
    </source>
</evidence>
<keyword evidence="4" id="KW-0507">mRNA processing</keyword>
<comment type="subunit">
    <text evidence="25">Homodimer; disulfide-linked. Dimer formation is driven by hydrophobic interactions within the N-terminal luminal domains and stabilized by disulfide bridges.</text>
</comment>
<dbReference type="FunFam" id="1.10.510.10:FF:000463">
    <property type="entry name" value="Serine/threonine-protein kinase/endoribonuclease IRE1a"/>
    <property type="match status" value="1"/>
</dbReference>
<dbReference type="InterPro" id="IPR038357">
    <property type="entry name" value="KEN_sf"/>
</dbReference>
<evidence type="ECO:0000256" key="25">
    <source>
        <dbReference type="ARBA" id="ARBA00065357"/>
    </source>
</evidence>
<dbReference type="Gene3D" id="1.20.1440.180">
    <property type="entry name" value="KEN domain"/>
    <property type="match status" value="1"/>
</dbReference>
<feature type="domain" description="Protein kinase" evidence="29">
    <location>
        <begin position="482"/>
        <end position="772"/>
    </location>
</feature>
<feature type="region of interest" description="Disordered" evidence="26">
    <location>
        <begin position="415"/>
        <end position="450"/>
    </location>
</feature>
<keyword evidence="16 27" id="KW-0472">Membrane</keyword>
<evidence type="ECO:0000256" key="17">
    <source>
        <dbReference type="ARBA" id="ARBA00023157"/>
    </source>
</evidence>
<dbReference type="FunFam" id="3.30.200.20:FF:000077">
    <property type="entry name" value="Putative Serine/threonine-protein kinase/endoribonuclease IRE1"/>
    <property type="match status" value="1"/>
</dbReference>
<dbReference type="Pfam" id="PF00069">
    <property type="entry name" value="Pkinase"/>
    <property type="match status" value="1"/>
</dbReference>
<feature type="compositionally biased region" description="Basic residues" evidence="26">
    <location>
        <begin position="418"/>
        <end position="428"/>
    </location>
</feature>
<evidence type="ECO:0000256" key="16">
    <source>
        <dbReference type="ARBA" id="ARBA00023136"/>
    </source>
</evidence>
<dbReference type="InterPro" id="IPR000719">
    <property type="entry name" value="Prot_kinase_dom"/>
</dbReference>
<evidence type="ECO:0000256" key="24">
    <source>
        <dbReference type="ARBA" id="ARBA00048679"/>
    </source>
</evidence>
<dbReference type="Proteomes" id="UP000525078">
    <property type="component" value="Unassembled WGS sequence"/>
</dbReference>
<evidence type="ECO:0000256" key="2">
    <source>
        <dbReference type="ARBA" id="ARBA00012513"/>
    </source>
</evidence>
<dbReference type="PROSITE" id="PS00108">
    <property type="entry name" value="PROTEIN_KINASE_ST"/>
    <property type="match status" value="1"/>
</dbReference>
<evidence type="ECO:0000256" key="15">
    <source>
        <dbReference type="ARBA" id="ARBA00023015"/>
    </source>
</evidence>
<keyword evidence="8" id="KW-0547">Nucleotide-binding</keyword>
<sequence>MRRPFIFLLLLKIVYSSCTGCFANEETSLTFSNPTTFEHYRSVLPVINEKDVAVALVIDVDGEMYMWDFNSRKVVWSWSSGFPIYAAYQNFNETNASEPVIEYADIDDDWQLYFYRRNPFTKVKPSKTVEDYIRSTPHVSKDGGVTVGSRRSTVYLVDAKSGKLIRTYNLADTPSVLSFQNGVENQVVLTQDAKEFISSGDEDSETVEQLLYITRTDYALQHHSPVTGKVLWNVAFSDFDATFKFPNSGTEFGAKYKGELPHEIKPVILRIRDHSWKKSLSLYDKRFYGFPGGGPLPLPNLDSEHSLVPVPLGQISVSSKSTTSGQLLALPSPNNENNGINDSGVTEMIFMTLTAGIVARFPLQYFIPFLPTQGYGKSLFYFAFLFAIGFICYGYVKFRKQNELNKKFEEFKTQVPVPKKKKTRRLGNKKGSDNNEKSPQYTNDIDDYKAGHADDEGSKNNFLLTFTDASDRIDGRRIGKLVVSSKEIAKGSNGTVVLEGIYDSRPVAVKRLVQTHHDVALKEIQNLIASDQHPNVVRWYGVEYDQDFVYLSLERCMCSLNDLIYICSKTFQSQVIANDQDLELVDEYTLNLYSIQKKNKDVELWKANGFPSLQLLKLLRDVVSGIVHLHELGIIHRDLKPQNVLINKDRFLTAKLSDMGISKRLPGDQSSITQHATGNGSSGWQAPEQLLHKRQTRAVDLFSLGCVLFFCVTGGKHPYGDNIERDVNIVNDRKDLFLVENMPEAMDLFTRLLDPNPDLRPKAMDVLHHPFFWSSEMRLSFLRDASDRVELEDRENESELLNALESTAAVALNGKWDEKLEASFINNIGRYRRYKYGSVRDLLRVIRNKLNHYRELPQEIQELLGSVPEGFDGYFSSRFPTLLIEVYKVMHKHCVDEEFFVKYTTTNLM</sequence>
<dbReference type="GO" id="GO:0009751">
    <property type="term" value="P:response to salicylic acid"/>
    <property type="evidence" value="ECO:0007669"/>
    <property type="project" value="UniProtKB-ARBA"/>
</dbReference>
<evidence type="ECO:0000256" key="11">
    <source>
        <dbReference type="ARBA" id="ARBA00022824"/>
    </source>
</evidence>
<dbReference type="InterPro" id="IPR011047">
    <property type="entry name" value="Quinoprotein_ADH-like_sf"/>
</dbReference>
<accession>A0A7J6FQS9</accession>
<evidence type="ECO:0000313" key="34">
    <source>
        <dbReference type="Proteomes" id="UP000583929"/>
    </source>
</evidence>
<dbReference type="GO" id="GO:0016787">
    <property type="term" value="F:hydrolase activity"/>
    <property type="evidence" value="ECO:0007669"/>
    <property type="project" value="UniProtKB-KW"/>
</dbReference>
<dbReference type="SUPFAM" id="SSF56112">
    <property type="entry name" value="Protein kinase-like (PK-like)"/>
    <property type="match status" value="1"/>
</dbReference>
<dbReference type="EMBL" id="JAATIP010000102">
    <property type="protein sequence ID" value="KAF4372992.1"/>
    <property type="molecule type" value="Genomic_DNA"/>
</dbReference>
<dbReference type="GO" id="GO:0004674">
    <property type="term" value="F:protein serine/threonine kinase activity"/>
    <property type="evidence" value="ECO:0007669"/>
    <property type="project" value="UniProtKB-KW"/>
</dbReference>
<feature type="transmembrane region" description="Helical" evidence="27">
    <location>
        <begin position="379"/>
        <end position="396"/>
    </location>
</feature>
<keyword evidence="11" id="KW-0256">Endoplasmic reticulum</keyword>
<organism evidence="32 33">
    <name type="scientific">Cannabis sativa</name>
    <name type="common">Hemp</name>
    <name type="synonym">Marijuana</name>
    <dbReference type="NCBI Taxonomy" id="3483"/>
    <lineage>
        <taxon>Eukaryota</taxon>
        <taxon>Viridiplantae</taxon>
        <taxon>Streptophyta</taxon>
        <taxon>Embryophyta</taxon>
        <taxon>Tracheophyta</taxon>
        <taxon>Spermatophyta</taxon>
        <taxon>Magnoliopsida</taxon>
        <taxon>eudicotyledons</taxon>
        <taxon>Gunneridae</taxon>
        <taxon>Pentapetalae</taxon>
        <taxon>rosids</taxon>
        <taxon>fabids</taxon>
        <taxon>Rosales</taxon>
        <taxon>Cannabaceae</taxon>
        <taxon>Cannabis</taxon>
    </lineage>
</organism>
<dbReference type="GO" id="GO:1990604">
    <property type="term" value="C:IRE1-TRAF2-ASK1 complex"/>
    <property type="evidence" value="ECO:0007669"/>
    <property type="project" value="TreeGrafter"/>
</dbReference>
<dbReference type="Gene3D" id="1.10.510.10">
    <property type="entry name" value="Transferase(Phosphotransferase) domain 1"/>
    <property type="match status" value="1"/>
</dbReference>
<keyword evidence="12" id="KW-0067">ATP-binding</keyword>
<dbReference type="GO" id="GO:0008380">
    <property type="term" value="P:RNA splicing"/>
    <property type="evidence" value="ECO:0007669"/>
    <property type="project" value="UniProtKB-KW"/>
</dbReference>
<dbReference type="PROSITE" id="PS50011">
    <property type="entry name" value="PROTEIN_KINASE_DOM"/>
    <property type="match status" value="1"/>
</dbReference>
<evidence type="ECO:0000256" key="23">
    <source>
        <dbReference type="ARBA" id="ARBA00047899"/>
    </source>
</evidence>
<dbReference type="SMART" id="SM00580">
    <property type="entry name" value="PUG"/>
    <property type="match status" value="1"/>
</dbReference>
<keyword evidence="17" id="KW-1015">Disulfide bond</keyword>
<dbReference type="InterPro" id="IPR045133">
    <property type="entry name" value="IRE1/2-like"/>
</dbReference>
<keyword evidence="21" id="KW-0834">Unfolded protein response</keyword>
<dbReference type="GO" id="GO:0036498">
    <property type="term" value="P:IRE1-mediated unfolded protein response"/>
    <property type="evidence" value="ECO:0007669"/>
    <property type="project" value="TreeGrafter"/>
</dbReference>
<keyword evidence="6 27" id="KW-0812">Transmembrane</keyword>
<gene>
    <name evidence="32" type="ORF">F8388_011019</name>
    <name evidence="31" type="ORF">G4B88_025123</name>
</gene>
<evidence type="ECO:0000256" key="20">
    <source>
        <dbReference type="ARBA" id="ARBA00023187"/>
    </source>
</evidence>
<feature type="chain" id="PRO_5033593538" description="non-specific serine/threonine protein kinase" evidence="28">
    <location>
        <begin position="17"/>
        <end position="909"/>
    </location>
</feature>
<evidence type="ECO:0000256" key="5">
    <source>
        <dbReference type="ARBA" id="ARBA00022679"/>
    </source>
</evidence>